<sequence>MGRPHARVYSTDSNTV</sequence>
<evidence type="ECO:0000313" key="2">
    <source>
        <dbReference type="Proteomes" id="UP000032142"/>
    </source>
</evidence>
<dbReference type="Proteomes" id="UP000032142">
    <property type="component" value="Unassembled WGS sequence"/>
</dbReference>
<evidence type="ECO:0000313" key="1">
    <source>
        <dbReference type="EMBL" id="KHG15889.1"/>
    </source>
</evidence>
<dbReference type="AlphaFoldDB" id="A0A0B0NVL3"/>
<accession>A0A0B0NVL3</accession>
<keyword evidence="2" id="KW-1185">Reference proteome</keyword>
<name>A0A0B0NVL3_GOSAR</name>
<reference evidence="2" key="1">
    <citation type="submission" date="2014-09" db="EMBL/GenBank/DDBJ databases">
        <authorList>
            <person name="Mudge J."/>
            <person name="Ramaraj T."/>
            <person name="Lindquist I.E."/>
            <person name="Bharti A.K."/>
            <person name="Sundararajan A."/>
            <person name="Cameron C.T."/>
            <person name="Woodward J.E."/>
            <person name="May G.D."/>
            <person name="Brubaker C."/>
            <person name="Broadhvest J."/>
            <person name="Wilkins T.A."/>
        </authorList>
    </citation>
    <scope>NUCLEOTIDE SEQUENCE</scope>
    <source>
        <strain evidence="2">cv. AKA8401</strain>
    </source>
</reference>
<dbReference type="EMBL" id="KN404831">
    <property type="protein sequence ID" value="KHG15889.1"/>
    <property type="molecule type" value="Genomic_DNA"/>
</dbReference>
<protein>
    <submittedName>
        <fullName evidence="1">Uncharacterized protein</fullName>
    </submittedName>
</protein>
<organism evidence="1 2">
    <name type="scientific">Gossypium arboreum</name>
    <name type="common">Tree cotton</name>
    <name type="synonym">Gossypium nanking</name>
    <dbReference type="NCBI Taxonomy" id="29729"/>
    <lineage>
        <taxon>Eukaryota</taxon>
        <taxon>Viridiplantae</taxon>
        <taxon>Streptophyta</taxon>
        <taxon>Embryophyta</taxon>
        <taxon>Tracheophyta</taxon>
        <taxon>Spermatophyta</taxon>
        <taxon>Magnoliopsida</taxon>
        <taxon>eudicotyledons</taxon>
        <taxon>Gunneridae</taxon>
        <taxon>Pentapetalae</taxon>
        <taxon>rosids</taxon>
        <taxon>malvids</taxon>
        <taxon>Malvales</taxon>
        <taxon>Malvaceae</taxon>
        <taxon>Malvoideae</taxon>
        <taxon>Gossypium</taxon>
    </lineage>
</organism>
<gene>
    <name evidence="1" type="ORF">F383_21548</name>
</gene>
<proteinExistence type="predicted"/>